<organism evidence="1 2">
    <name type="scientific">Litchfieldella qijiaojingensis</name>
    <dbReference type="NCBI Taxonomy" id="980347"/>
    <lineage>
        <taxon>Bacteria</taxon>
        <taxon>Pseudomonadati</taxon>
        <taxon>Pseudomonadota</taxon>
        <taxon>Gammaproteobacteria</taxon>
        <taxon>Oceanospirillales</taxon>
        <taxon>Halomonadaceae</taxon>
        <taxon>Litchfieldella</taxon>
    </lineage>
</organism>
<sequence>MGVDTAMPISRAEIATDSGAKLIDRLCKHWAHKLDVEKSEGQARVTFEAGTCLMYAKDGKLTVALEALDDESLDRLEEVVDSHLVRMAGKEDLDIVWEN</sequence>
<dbReference type="InterPro" id="IPR014543">
    <property type="entry name" value="UCP028291"/>
</dbReference>
<dbReference type="Pfam" id="PF09981">
    <property type="entry name" value="DUF2218"/>
    <property type="match status" value="1"/>
</dbReference>
<keyword evidence="2" id="KW-1185">Reference proteome</keyword>
<evidence type="ECO:0000313" key="2">
    <source>
        <dbReference type="Proteomes" id="UP000653056"/>
    </source>
</evidence>
<dbReference type="PIRSF" id="PIRSF028291">
    <property type="entry name" value="UCP028291"/>
    <property type="match status" value="1"/>
</dbReference>
<proteinExistence type="predicted"/>
<evidence type="ECO:0008006" key="3">
    <source>
        <dbReference type="Google" id="ProtNLM"/>
    </source>
</evidence>
<name>A0ABQ2YIY8_9GAMM</name>
<protein>
    <recommendedName>
        <fullName evidence="3">DUF2218 domain-containing protein</fullName>
    </recommendedName>
</protein>
<reference evidence="2" key="1">
    <citation type="journal article" date="2019" name="Int. J. Syst. Evol. Microbiol.">
        <title>The Global Catalogue of Microorganisms (GCM) 10K type strain sequencing project: providing services to taxonomists for standard genome sequencing and annotation.</title>
        <authorList>
            <consortium name="The Broad Institute Genomics Platform"/>
            <consortium name="The Broad Institute Genome Sequencing Center for Infectious Disease"/>
            <person name="Wu L."/>
            <person name="Ma J."/>
        </authorList>
    </citation>
    <scope>NUCLEOTIDE SEQUENCE [LARGE SCALE GENOMIC DNA]</scope>
    <source>
        <strain evidence="2">KCTC 22228</strain>
    </source>
</reference>
<dbReference type="Gene3D" id="3.30.310.50">
    <property type="entry name" value="Alpha-D-phosphohexomutase, C-terminal domain"/>
    <property type="match status" value="1"/>
</dbReference>
<accession>A0ABQ2YIY8</accession>
<gene>
    <name evidence="1" type="ORF">GCM10007160_10730</name>
</gene>
<dbReference type="Proteomes" id="UP000653056">
    <property type="component" value="Unassembled WGS sequence"/>
</dbReference>
<comment type="caution">
    <text evidence="1">The sequence shown here is derived from an EMBL/GenBank/DDBJ whole genome shotgun (WGS) entry which is preliminary data.</text>
</comment>
<dbReference type="EMBL" id="BMXS01000003">
    <property type="protein sequence ID" value="GGX85232.1"/>
    <property type="molecule type" value="Genomic_DNA"/>
</dbReference>
<evidence type="ECO:0000313" key="1">
    <source>
        <dbReference type="EMBL" id="GGX85232.1"/>
    </source>
</evidence>